<comment type="similarity">
    <text evidence="1">Belongs to the EGF-CFC (Cripto-1/FRL1/Cryptic) family.</text>
</comment>
<sequence length="165" mass="17805">MFFLRVLLSAAFACRTATLESGCEGVGCGSAKAPGKRDQRSELLNQFNEMNAPSAAGQHRGSGAVLPFIGLTGSATQSRNCCKNGGTCILGSFCACPKHFTGRSCEYDERVRDCGVIPHGEWVQKGCSYCRCGYGVLHCFPQVFHSDCGKHNLLNSSHMNIRVTF</sequence>
<dbReference type="PROSITE" id="PS00022">
    <property type="entry name" value="EGF_1"/>
    <property type="match status" value="1"/>
</dbReference>
<evidence type="ECO:0000256" key="1">
    <source>
        <dbReference type="ARBA" id="ARBA00007384"/>
    </source>
</evidence>
<name>A0A556U3C2_BAGYA</name>
<keyword evidence="3" id="KW-1015">Disulfide bond</keyword>
<accession>A0A556U3C2</accession>
<evidence type="ECO:0000313" key="7">
    <source>
        <dbReference type="EMBL" id="TSM28160.1"/>
    </source>
</evidence>
<proteinExistence type="inferred from homology"/>
<keyword evidence="4" id="KW-0325">Glycoprotein</keyword>
<evidence type="ECO:0000256" key="4">
    <source>
        <dbReference type="ARBA" id="ARBA00023180"/>
    </source>
</evidence>
<feature type="signal peptide" evidence="5">
    <location>
        <begin position="1"/>
        <end position="18"/>
    </location>
</feature>
<evidence type="ECO:0000256" key="2">
    <source>
        <dbReference type="ARBA" id="ARBA00022536"/>
    </source>
</evidence>
<dbReference type="EMBL" id="VCAZ01000043">
    <property type="protein sequence ID" value="TSM28160.1"/>
    <property type="molecule type" value="Genomic_DNA"/>
</dbReference>
<evidence type="ECO:0000256" key="5">
    <source>
        <dbReference type="SAM" id="SignalP"/>
    </source>
</evidence>
<keyword evidence="8" id="KW-1185">Reference proteome</keyword>
<keyword evidence="2" id="KW-0245">EGF-like domain</keyword>
<dbReference type="Proteomes" id="UP000319801">
    <property type="component" value="Unassembled WGS sequence"/>
</dbReference>
<dbReference type="AlphaFoldDB" id="A0A556U3C2"/>
<dbReference type="OrthoDB" id="9893603at2759"/>
<dbReference type="SUPFAM" id="SSF57196">
    <property type="entry name" value="EGF/Laminin"/>
    <property type="match status" value="2"/>
</dbReference>
<protein>
    <submittedName>
        <fullName evidence="7">Cryptic protein</fullName>
    </submittedName>
</protein>
<dbReference type="InterPro" id="IPR019011">
    <property type="entry name" value="Cryptic/Cripto_CFC-dom"/>
</dbReference>
<evidence type="ECO:0000256" key="3">
    <source>
        <dbReference type="ARBA" id="ARBA00023157"/>
    </source>
</evidence>
<gene>
    <name evidence="7" type="ORF">Baya_6942</name>
</gene>
<comment type="caution">
    <text evidence="7">The sequence shown here is derived from an EMBL/GenBank/DDBJ whole genome shotgun (WGS) entry which is preliminary data.</text>
</comment>
<dbReference type="InterPro" id="IPR000742">
    <property type="entry name" value="EGF"/>
</dbReference>
<reference evidence="7 8" key="1">
    <citation type="journal article" date="2019" name="Genome Biol. Evol.">
        <title>Whole-Genome Sequencing of the Giant Devil Catfish, Bagarius yarrelli.</title>
        <authorList>
            <person name="Jiang W."/>
            <person name="Lv Y."/>
            <person name="Cheng L."/>
            <person name="Yang K."/>
            <person name="Chao B."/>
            <person name="Wang X."/>
            <person name="Li Y."/>
            <person name="Pan X."/>
            <person name="You X."/>
            <person name="Zhang Y."/>
            <person name="Yang J."/>
            <person name="Li J."/>
            <person name="Zhang X."/>
            <person name="Liu S."/>
            <person name="Sun C."/>
            <person name="Yang J."/>
            <person name="Shi Q."/>
        </authorList>
    </citation>
    <scope>NUCLEOTIDE SEQUENCE [LARGE SCALE GENOMIC DNA]</scope>
    <source>
        <strain evidence="7">JWS20170419001</strain>
        <tissue evidence="7">Muscle</tissue>
    </source>
</reference>
<evidence type="ECO:0000259" key="6">
    <source>
        <dbReference type="PROSITE" id="PS00022"/>
    </source>
</evidence>
<dbReference type="FunFam" id="2.10.25.10:FF:000421">
    <property type="entry name" value="Teratocarcinoma-derived growth factor"/>
    <property type="match status" value="1"/>
</dbReference>
<dbReference type="Pfam" id="PF09443">
    <property type="entry name" value="CFC"/>
    <property type="match status" value="1"/>
</dbReference>
<evidence type="ECO:0000313" key="8">
    <source>
        <dbReference type="Proteomes" id="UP000319801"/>
    </source>
</evidence>
<dbReference type="CDD" id="cd00054">
    <property type="entry name" value="EGF_CA"/>
    <property type="match status" value="1"/>
</dbReference>
<keyword evidence="5" id="KW-0732">Signal</keyword>
<dbReference type="GO" id="GO:0007165">
    <property type="term" value="P:signal transduction"/>
    <property type="evidence" value="ECO:0007669"/>
    <property type="project" value="UniProtKB-ARBA"/>
</dbReference>
<dbReference type="Gene3D" id="2.10.25.10">
    <property type="entry name" value="Laminin"/>
    <property type="match status" value="1"/>
</dbReference>
<feature type="chain" id="PRO_5022042698" evidence="5">
    <location>
        <begin position="19"/>
        <end position="165"/>
    </location>
</feature>
<organism evidence="7 8">
    <name type="scientific">Bagarius yarrelli</name>
    <name type="common">Goonch</name>
    <name type="synonym">Bagrus yarrelli</name>
    <dbReference type="NCBI Taxonomy" id="175774"/>
    <lineage>
        <taxon>Eukaryota</taxon>
        <taxon>Metazoa</taxon>
        <taxon>Chordata</taxon>
        <taxon>Craniata</taxon>
        <taxon>Vertebrata</taxon>
        <taxon>Euteleostomi</taxon>
        <taxon>Actinopterygii</taxon>
        <taxon>Neopterygii</taxon>
        <taxon>Teleostei</taxon>
        <taxon>Ostariophysi</taxon>
        <taxon>Siluriformes</taxon>
        <taxon>Sisoridae</taxon>
        <taxon>Sisorinae</taxon>
        <taxon>Bagarius</taxon>
    </lineage>
</organism>
<feature type="domain" description="EGF-like" evidence="6">
    <location>
        <begin position="94"/>
        <end position="105"/>
    </location>
</feature>